<accession>A0ABP7XIJ7</accession>
<evidence type="ECO:0000256" key="1">
    <source>
        <dbReference type="SAM" id="Coils"/>
    </source>
</evidence>
<dbReference type="RefSeq" id="WP_344732972.1">
    <property type="nucleotide sequence ID" value="NZ_BAAAZH010000012.1"/>
</dbReference>
<evidence type="ECO:0000313" key="5">
    <source>
        <dbReference type="Proteomes" id="UP001501495"/>
    </source>
</evidence>
<name>A0ABP7XIJ7_9ACTN</name>
<proteinExistence type="predicted"/>
<keyword evidence="3" id="KW-0472">Membrane</keyword>
<feature type="compositionally biased region" description="Basic and acidic residues" evidence="2">
    <location>
        <begin position="130"/>
        <end position="143"/>
    </location>
</feature>
<gene>
    <name evidence="4" type="ORF">GCM10022215_17740</name>
</gene>
<feature type="coiled-coil region" evidence="1">
    <location>
        <begin position="83"/>
        <end position="110"/>
    </location>
</feature>
<comment type="caution">
    <text evidence="4">The sequence shown here is derived from an EMBL/GenBank/DDBJ whole genome shotgun (WGS) entry which is preliminary data.</text>
</comment>
<evidence type="ECO:0000313" key="4">
    <source>
        <dbReference type="EMBL" id="GAA4117281.1"/>
    </source>
</evidence>
<protein>
    <recommendedName>
        <fullName evidence="6">WXG100 family type VII secretion target</fullName>
    </recommendedName>
</protein>
<reference evidence="5" key="1">
    <citation type="journal article" date="2019" name="Int. J. Syst. Evol. Microbiol.">
        <title>The Global Catalogue of Microorganisms (GCM) 10K type strain sequencing project: providing services to taxonomists for standard genome sequencing and annotation.</title>
        <authorList>
            <consortium name="The Broad Institute Genomics Platform"/>
            <consortium name="The Broad Institute Genome Sequencing Center for Infectious Disease"/>
            <person name="Wu L."/>
            <person name="Ma J."/>
        </authorList>
    </citation>
    <scope>NUCLEOTIDE SEQUENCE [LARGE SCALE GENOMIC DNA]</scope>
    <source>
        <strain evidence="5">JCM 16703</strain>
    </source>
</reference>
<keyword evidence="3" id="KW-0812">Transmembrane</keyword>
<organism evidence="4 5">
    <name type="scientific">Nocardioides fonticola</name>
    <dbReference type="NCBI Taxonomy" id="450363"/>
    <lineage>
        <taxon>Bacteria</taxon>
        <taxon>Bacillati</taxon>
        <taxon>Actinomycetota</taxon>
        <taxon>Actinomycetes</taxon>
        <taxon>Propionibacteriales</taxon>
        <taxon>Nocardioidaceae</taxon>
        <taxon>Nocardioides</taxon>
    </lineage>
</organism>
<evidence type="ECO:0000256" key="2">
    <source>
        <dbReference type="SAM" id="MobiDB-lite"/>
    </source>
</evidence>
<sequence length="375" mass="39748">MTHRYPHLGFDPVASDETTAAEVAGRLRTTVDRLAEVDAVLSGTGDQQWVGRTAEAFRDSVRDELRPRVHDALTSFQQASRAFDRWVDQLPDYRRQADQLEQEALAAARAVSQAGDHLDGLQPPAADADDAARQQHQDDASAARTALEARRGELEDILRRAKTLKSTVEHHAGDVAQAFDTAARQAPDEPGLFGKLGEALGNIKDALGAAFDWFMENLAPLIQKLARIVGAIATILAIVAFVVGLVFPPAMALAGTLSTVAKVASFVDMGIQALRVVHGEDGALQGLAIQGAGMLVGISAAKALGPIAANAELNIQRGLFVPQISLAGGSTMGGASVATLSFAVNNDFFYGLGYWGITKYADMQGAFSTLEDETS</sequence>
<keyword evidence="5" id="KW-1185">Reference proteome</keyword>
<feature type="transmembrane region" description="Helical" evidence="3">
    <location>
        <begin position="225"/>
        <end position="247"/>
    </location>
</feature>
<feature type="region of interest" description="Disordered" evidence="2">
    <location>
        <begin position="114"/>
        <end position="143"/>
    </location>
</feature>
<keyword evidence="1" id="KW-0175">Coiled coil</keyword>
<evidence type="ECO:0008006" key="6">
    <source>
        <dbReference type="Google" id="ProtNLM"/>
    </source>
</evidence>
<keyword evidence="3" id="KW-1133">Transmembrane helix</keyword>
<dbReference type="EMBL" id="BAAAZH010000012">
    <property type="protein sequence ID" value="GAA4117281.1"/>
    <property type="molecule type" value="Genomic_DNA"/>
</dbReference>
<evidence type="ECO:0000256" key="3">
    <source>
        <dbReference type="SAM" id="Phobius"/>
    </source>
</evidence>
<dbReference type="Proteomes" id="UP001501495">
    <property type="component" value="Unassembled WGS sequence"/>
</dbReference>